<keyword evidence="7 8" id="KW-0472">Membrane</keyword>
<dbReference type="InterPro" id="IPR001927">
    <property type="entry name" value="Na/Gal_symport"/>
</dbReference>
<feature type="transmembrane region" description="Helical" evidence="8">
    <location>
        <begin position="316"/>
        <end position="338"/>
    </location>
</feature>
<dbReference type="OrthoDB" id="181905at2"/>
<feature type="transmembrane region" description="Helical" evidence="8">
    <location>
        <begin position="180"/>
        <end position="199"/>
    </location>
</feature>
<keyword evidence="10" id="KW-1185">Reference proteome</keyword>
<evidence type="ECO:0000256" key="5">
    <source>
        <dbReference type="ARBA" id="ARBA00022692"/>
    </source>
</evidence>
<sequence length="446" mass="49047">MESLKLKEKLGYGVGDLGSTLIFATVTTFLMYFYTDIFGLSAAAVGSIFFVARMIDAVSDPLMGAIADRTISRWGKFRPYLLFGAVPLGILAVLTFTTPDLSDSGKLIYAYITYILLMICYTVVNIPYSALPVMMSSDSKVRTQLTSFRMFCGFFAMLLVSGSTLPLVRLLGGDNEQQGFQLTIAIFAALAILFFFVTFHSTKERVKSVGHQSSIKQDLKVVSQNRAWWVLLIVGVLCFSFTMMPFAVGMYYFRYNVGQTDMATVFFVSGNIGMLLGVVITAVLSKSLCKKKMMICAQLLASLLIINLYWLDTANIMLICGLFFLVMIAQGVSVPIMWSMVADAADYCEWKQGKRVIGLTTSSVTFSHKFGMGISGVITGAILSHYGYQAGAVQSANTLHGILIMMSLLPALGFLASALVLILYPINKTICEQMQQELQHLRSISN</sequence>
<keyword evidence="5 8" id="KW-0812">Transmembrane</keyword>
<feature type="transmembrane region" description="Helical" evidence="8">
    <location>
        <begin position="108"/>
        <end position="128"/>
    </location>
</feature>
<feature type="transmembrane region" description="Helical" evidence="8">
    <location>
        <begin position="79"/>
        <end position="96"/>
    </location>
</feature>
<feature type="transmembrane region" description="Helical" evidence="8">
    <location>
        <begin position="12"/>
        <end position="34"/>
    </location>
</feature>
<feature type="transmembrane region" description="Helical" evidence="8">
    <location>
        <begin position="293"/>
        <end position="310"/>
    </location>
</feature>
<comment type="subcellular location">
    <subcellularLocation>
        <location evidence="1">Cell membrane</location>
        <topology evidence="1">Multi-pass membrane protein</topology>
    </subcellularLocation>
</comment>
<protein>
    <submittedName>
        <fullName evidence="9">MFS transporter</fullName>
    </submittedName>
</protein>
<accession>A0A2T3JPT3</accession>
<dbReference type="CDD" id="cd17332">
    <property type="entry name" value="MFS_MelB_like"/>
    <property type="match status" value="1"/>
</dbReference>
<dbReference type="SUPFAM" id="SSF103473">
    <property type="entry name" value="MFS general substrate transporter"/>
    <property type="match status" value="1"/>
</dbReference>
<dbReference type="GO" id="GO:0015293">
    <property type="term" value="F:symporter activity"/>
    <property type="evidence" value="ECO:0007669"/>
    <property type="project" value="InterPro"/>
</dbReference>
<dbReference type="GO" id="GO:0005886">
    <property type="term" value="C:plasma membrane"/>
    <property type="evidence" value="ECO:0007669"/>
    <property type="project" value="UniProtKB-SubCell"/>
</dbReference>
<evidence type="ECO:0000256" key="6">
    <source>
        <dbReference type="ARBA" id="ARBA00022989"/>
    </source>
</evidence>
<keyword evidence="3" id="KW-0813">Transport</keyword>
<dbReference type="EMBL" id="PYMJ01000002">
    <property type="protein sequence ID" value="PSU51071.1"/>
    <property type="molecule type" value="Genomic_DNA"/>
</dbReference>
<dbReference type="NCBIfam" id="TIGR00792">
    <property type="entry name" value="gph"/>
    <property type="match status" value="1"/>
</dbReference>
<dbReference type="Proteomes" id="UP000240987">
    <property type="component" value="Unassembled WGS sequence"/>
</dbReference>
<dbReference type="PANTHER" id="PTHR11328">
    <property type="entry name" value="MAJOR FACILITATOR SUPERFAMILY DOMAIN-CONTAINING PROTEIN"/>
    <property type="match status" value="1"/>
</dbReference>
<evidence type="ECO:0000256" key="7">
    <source>
        <dbReference type="ARBA" id="ARBA00023136"/>
    </source>
</evidence>
<dbReference type="InterPro" id="IPR018043">
    <property type="entry name" value="Na/Gal_symport_CS"/>
</dbReference>
<feature type="transmembrane region" description="Helical" evidence="8">
    <location>
        <begin position="370"/>
        <end position="388"/>
    </location>
</feature>
<gene>
    <name evidence="9" type="ORF">C9J12_03675</name>
</gene>
<name>A0A2T3JPT3_9GAMM</name>
<feature type="transmembrane region" description="Helical" evidence="8">
    <location>
        <begin position="148"/>
        <end position="168"/>
    </location>
</feature>
<evidence type="ECO:0000256" key="2">
    <source>
        <dbReference type="ARBA" id="ARBA00009617"/>
    </source>
</evidence>
<keyword evidence="4" id="KW-1003">Cell membrane</keyword>
<dbReference type="PROSITE" id="PS00872">
    <property type="entry name" value="NA_GALACTOSIDE_SYMP"/>
    <property type="match status" value="1"/>
</dbReference>
<dbReference type="PANTHER" id="PTHR11328:SF24">
    <property type="entry name" value="MAJOR FACILITATOR SUPERFAMILY (MFS) PROFILE DOMAIN-CONTAINING PROTEIN"/>
    <property type="match status" value="1"/>
</dbReference>
<dbReference type="GO" id="GO:0008643">
    <property type="term" value="P:carbohydrate transport"/>
    <property type="evidence" value="ECO:0007669"/>
    <property type="project" value="InterPro"/>
</dbReference>
<dbReference type="InterPro" id="IPR039672">
    <property type="entry name" value="MFS_2"/>
</dbReference>
<evidence type="ECO:0000256" key="4">
    <source>
        <dbReference type="ARBA" id="ARBA00022475"/>
    </source>
</evidence>
<evidence type="ECO:0000313" key="10">
    <source>
        <dbReference type="Proteomes" id="UP000240987"/>
    </source>
</evidence>
<proteinExistence type="inferred from homology"/>
<comment type="similarity">
    <text evidence="2">Belongs to the sodium:galactoside symporter (TC 2.A.2) family.</text>
</comment>
<dbReference type="RefSeq" id="WP_107241459.1">
    <property type="nucleotide sequence ID" value="NZ_PYMJ01000002.1"/>
</dbReference>
<dbReference type="GO" id="GO:0006814">
    <property type="term" value="P:sodium ion transport"/>
    <property type="evidence" value="ECO:0007669"/>
    <property type="project" value="InterPro"/>
</dbReference>
<dbReference type="Gene3D" id="1.20.1250.20">
    <property type="entry name" value="MFS general substrate transporter like domains"/>
    <property type="match status" value="1"/>
</dbReference>
<dbReference type="AlphaFoldDB" id="A0A2T3JPT3"/>
<reference evidence="9 10" key="1">
    <citation type="submission" date="2018-01" db="EMBL/GenBank/DDBJ databases">
        <title>Whole genome sequencing of Histamine producing bacteria.</title>
        <authorList>
            <person name="Butler K."/>
        </authorList>
    </citation>
    <scope>NUCLEOTIDE SEQUENCE [LARGE SCALE GENOMIC DNA]</scope>
    <source>
        <strain evidence="9 10">JCM 12947</strain>
    </source>
</reference>
<organism evidence="9 10">
    <name type="scientific">Photobacterium frigidiphilum</name>
    <dbReference type="NCBI Taxonomy" id="264736"/>
    <lineage>
        <taxon>Bacteria</taxon>
        <taxon>Pseudomonadati</taxon>
        <taxon>Pseudomonadota</taxon>
        <taxon>Gammaproteobacteria</taxon>
        <taxon>Vibrionales</taxon>
        <taxon>Vibrionaceae</taxon>
        <taxon>Photobacterium</taxon>
    </lineage>
</organism>
<dbReference type="InterPro" id="IPR036259">
    <property type="entry name" value="MFS_trans_sf"/>
</dbReference>
<evidence type="ECO:0000256" key="3">
    <source>
        <dbReference type="ARBA" id="ARBA00022448"/>
    </source>
</evidence>
<feature type="transmembrane region" description="Helical" evidence="8">
    <location>
        <begin position="227"/>
        <end position="253"/>
    </location>
</feature>
<feature type="transmembrane region" description="Helical" evidence="8">
    <location>
        <begin position="265"/>
        <end position="284"/>
    </location>
</feature>
<keyword evidence="6 8" id="KW-1133">Transmembrane helix</keyword>
<evidence type="ECO:0000256" key="1">
    <source>
        <dbReference type="ARBA" id="ARBA00004651"/>
    </source>
</evidence>
<feature type="transmembrane region" description="Helical" evidence="8">
    <location>
        <begin position="400"/>
        <end position="424"/>
    </location>
</feature>
<dbReference type="Pfam" id="PF13347">
    <property type="entry name" value="MFS_2"/>
    <property type="match status" value="1"/>
</dbReference>
<comment type="caution">
    <text evidence="9">The sequence shown here is derived from an EMBL/GenBank/DDBJ whole genome shotgun (WGS) entry which is preliminary data.</text>
</comment>
<evidence type="ECO:0000313" key="9">
    <source>
        <dbReference type="EMBL" id="PSU51071.1"/>
    </source>
</evidence>
<evidence type="ECO:0000256" key="8">
    <source>
        <dbReference type="SAM" id="Phobius"/>
    </source>
</evidence>
<feature type="transmembrane region" description="Helical" evidence="8">
    <location>
        <begin position="40"/>
        <end position="58"/>
    </location>
</feature>